<dbReference type="OrthoDB" id="120660at2"/>
<dbReference type="InterPro" id="IPR018960">
    <property type="entry name" value="DUF1990"/>
</dbReference>
<evidence type="ECO:0000313" key="4">
    <source>
        <dbReference type="Proteomes" id="UP000001919"/>
    </source>
</evidence>
<dbReference type="Proteomes" id="UP000001919">
    <property type="component" value="Chromosome"/>
</dbReference>
<dbReference type="STRING" id="446465.Bfae_05810"/>
<dbReference type="KEGG" id="bfa:Bfae_05810"/>
<feature type="domain" description="DUF1990" evidence="2">
    <location>
        <begin position="333"/>
        <end position="477"/>
    </location>
</feature>
<sequence length="481" mass="52374">MLVMRTDDAPWWHAQQAGLAEAAQEDPSFAEHLLSAEILALLDEVETTFAETGADTPGWPDPHLRPDGTERDSREEEYSRCLEPGKYRILWSRAEAWARVLTRRGWASETVHEDPGQVAWEPRPRVAPQRTTVLEPHRPGAERLVLARTAPEDAPGSTDLRSGEAMLPGLLLGIGDPAVTVETLPDCGCDSCDDGSASQLEQLDRALLSIVDGSLEVVMTSSGCSQRTSFGAESGGASVEGGASVHVTAGPWGEEWTPRPLCPPIDPHESEWAEEMLREPWPARLLGAVLGALPPPLVSRIGRHRPGRAGQATVYARLPEEDQPVTAPRDALENPPPGYRRFRRSAVLTGMDFAQAAAAVRSWALHRRAGLQVSATHTPPQVGTEVRLRIGPRPFSVIAPCRVLWLIDEPDRAGFAYGTLPGHPESGIEQFVVACTPTGPVQLHLDAVSRPATWYARLGAPVARLVQELLTRRYLHALTTR</sequence>
<dbReference type="Pfam" id="PF09348">
    <property type="entry name" value="DUF1990"/>
    <property type="match status" value="1"/>
</dbReference>
<gene>
    <name evidence="3" type="ordered locus">Bfae_05810</name>
</gene>
<keyword evidence="4" id="KW-1185">Reference proteome</keyword>
<protein>
    <submittedName>
        <fullName evidence="3">Uncharacterized conserved protein</fullName>
    </submittedName>
</protein>
<dbReference type="AlphaFoldDB" id="C7MI21"/>
<dbReference type="PANTHER" id="PTHR34202">
    <property type="entry name" value="UPF0548 PROTEIN"/>
    <property type="match status" value="1"/>
</dbReference>
<dbReference type="Pfam" id="PF19736">
    <property type="entry name" value="DUF6226"/>
    <property type="match status" value="1"/>
</dbReference>
<dbReference type="PANTHER" id="PTHR34202:SF1">
    <property type="entry name" value="UPF0548 PROTEIN"/>
    <property type="match status" value="1"/>
</dbReference>
<dbReference type="InterPro" id="IPR045773">
    <property type="entry name" value="DUF6226"/>
</dbReference>
<proteinExistence type="predicted"/>
<reference evidence="3 4" key="1">
    <citation type="journal article" date="2009" name="Stand. Genomic Sci.">
        <title>Complete genome sequence of Brachybacterium faecium type strain (Schefferle 6-10).</title>
        <authorList>
            <person name="Lapidus A."/>
            <person name="Pukall R."/>
            <person name="Labuttii K."/>
            <person name="Copeland A."/>
            <person name="Del Rio T.G."/>
            <person name="Nolan M."/>
            <person name="Chen F."/>
            <person name="Lucas S."/>
            <person name="Tice H."/>
            <person name="Cheng J.F."/>
            <person name="Bruce D."/>
            <person name="Goodwin L."/>
            <person name="Pitluck S."/>
            <person name="Rohde M."/>
            <person name="Goker M."/>
            <person name="Pati A."/>
            <person name="Ivanova N."/>
            <person name="Mavrommatis K."/>
            <person name="Chen A."/>
            <person name="Palaniappan K."/>
            <person name="D'haeseleer P."/>
            <person name="Chain P."/>
            <person name="Bristow J."/>
            <person name="Eisen J.A."/>
            <person name="Markowitz V."/>
            <person name="Hugenholtz P."/>
            <person name="Kyrpides N.C."/>
            <person name="Klenk H.P."/>
        </authorList>
    </citation>
    <scope>NUCLEOTIDE SEQUENCE [LARGE SCALE GENOMIC DNA]</scope>
    <source>
        <strain evidence="4">ATCC 43885 / DSM 4810 / JCM 11609 / LMG 19847 / NBRC 14762 / NCIMB 9860 / 6-10</strain>
    </source>
</reference>
<feature type="region of interest" description="Disordered" evidence="1">
    <location>
        <begin position="50"/>
        <end position="78"/>
    </location>
</feature>
<feature type="compositionally biased region" description="Basic and acidic residues" evidence="1">
    <location>
        <begin position="62"/>
        <end position="78"/>
    </location>
</feature>
<evidence type="ECO:0000313" key="3">
    <source>
        <dbReference type="EMBL" id="ACU84447.1"/>
    </source>
</evidence>
<name>C7MI21_BRAFD</name>
<evidence type="ECO:0000259" key="2">
    <source>
        <dbReference type="Pfam" id="PF09348"/>
    </source>
</evidence>
<dbReference type="eggNOG" id="COG4762">
    <property type="taxonomic scope" value="Bacteria"/>
</dbReference>
<dbReference type="EMBL" id="CP001643">
    <property type="protein sequence ID" value="ACU84447.1"/>
    <property type="molecule type" value="Genomic_DNA"/>
</dbReference>
<accession>C7MI21</accession>
<organism evidence="3 4">
    <name type="scientific">Brachybacterium faecium (strain ATCC 43885 / DSM 4810 / JCM 11609 / LMG 19847 / NBRC 14762 / NCIMB 9860 / 6-10)</name>
    <dbReference type="NCBI Taxonomy" id="446465"/>
    <lineage>
        <taxon>Bacteria</taxon>
        <taxon>Bacillati</taxon>
        <taxon>Actinomycetota</taxon>
        <taxon>Actinomycetes</taxon>
        <taxon>Micrococcales</taxon>
        <taxon>Dermabacteraceae</taxon>
        <taxon>Brachybacterium</taxon>
    </lineage>
</organism>
<dbReference type="PATRIC" id="fig|446465.5.peg.569"/>
<evidence type="ECO:0000256" key="1">
    <source>
        <dbReference type="SAM" id="MobiDB-lite"/>
    </source>
</evidence>
<dbReference type="HOGENOM" id="CLU_567036_0_0_11"/>